<keyword evidence="3" id="KW-1185">Reference proteome</keyword>
<organism evidence="2 3">
    <name type="scientific">Ceratodon purpureus</name>
    <name type="common">Fire moss</name>
    <name type="synonym">Dicranum purpureum</name>
    <dbReference type="NCBI Taxonomy" id="3225"/>
    <lineage>
        <taxon>Eukaryota</taxon>
        <taxon>Viridiplantae</taxon>
        <taxon>Streptophyta</taxon>
        <taxon>Embryophyta</taxon>
        <taxon>Bryophyta</taxon>
        <taxon>Bryophytina</taxon>
        <taxon>Bryopsida</taxon>
        <taxon>Dicranidae</taxon>
        <taxon>Pseudoditrichales</taxon>
        <taxon>Ditrichaceae</taxon>
        <taxon>Ceratodon</taxon>
    </lineage>
</organism>
<feature type="transmembrane region" description="Helical" evidence="1">
    <location>
        <begin position="33"/>
        <end position="51"/>
    </location>
</feature>
<accession>A0A8T0J4E7</accession>
<dbReference type="EMBL" id="CM026421">
    <property type="protein sequence ID" value="KAG0590498.1"/>
    <property type="molecule type" value="Genomic_DNA"/>
</dbReference>
<keyword evidence="1" id="KW-1133">Transmembrane helix</keyword>
<evidence type="ECO:0000256" key="1">
    <source>
        <dbReference type="SAM" id="Phobius"/>
    </source>
</evidence>
<proteinExistence type="predicted"/>
<name>A0A8T0J4E7_CERPU</name>
<dbReference type="AlphaFoldDB" id="A0A8T0J4E7"/>
<gene>
    <name evidence="2" type="ORF">KC19_1G104100</name>
</gene>
<protein>
    <submittedName>
        <fullName evidence="2">Uncharacterized protein</fullName>
    </submittedName>
</protein>
<keyword evidence="1" id="KW-0812">Transmembrane</keyword>
<dbReference type="Proteomes" id="UP000822688">
    <property type="component" value="Chromosome 1"/>
</dbReference>
<evidence type="ECO:0000313" key="2">
    <source>
        <dbReference type="EMBL" id="KAG0590497.1"/>
    </source>
</evidence>
<dbReference type="EMBL" id="CM026421">
    <property type="protein sequence ID" value="KAG0590499.1"/>
    <property type="molecule type" value="Genomic_DNA"/>
</dbReference>
<comment type="caution">
    <text evidence="2">The sequence shown here is derived from an EMBL/GenBank/DDBJ whole genome shotgun (WGS) entry which is preliminary data.</text>
</comment>
<keyword evidence="1" id="KW-0472">Membrane</keyword>
<reference evidence="2" key="1">
    <citation type="submission" date="2020-06" db="EMBL/GenBank/DDBJ databases">
        <title>WGS assembly of Ceratodon purpureus strain R40.</title>
        <authorList>
            <person name="Carey S.B."/>
            <person name="Jenkins J."/>
            <person name="Shu S."/>
            <person name="Lovell J.T."/>
            <person name="Sreedasyam A."/>
            <person name="Maumus F."/>
            <person name="Tiley G.P."/>
            <person name="Fernandez-Pozo N."/>
            <person name="Barry K."/>
            <person name="Chen C."/>
            <person name="Wang M."/>
            <person name="Lipzen A."/>
            <person name="Daum C."/>
            <person name="Saski C.A."/>
            <person name="Payton A.C."/>
            <person name="Mcbreen J.C."/>
            <person name="Conrad R.E."/>
            <person name="Kollar L.M."/>
            <person name="Olsson S."/>
            <person name="Huttunen S."/>
            <person name="Landis J.B."/>
            <person name="Wickett N.J."/>
            <person name="Johnson M.G."/>
            <person name="Rensing S.A."/>
            <person name="Grimwood J."/>
            <person name="Schmutz J."/>
            <person name="Mcdaniel S.F."/>
        </authorList>
    </citation>
    <scope>NUCLEOTIDE SEQUENCE</scope>
    <source>
        <strain evidence="2">R40</strain>
    </source>
</reference>
<evidence type="ECO:0000313" key="3">
    <source>
        <dbReference type="Proteomes" id="UP000822688"/>
    </source>
</evidence>
<sequence>MLVAIMIAKTVYLFLAVLSMLSSTDLLRKLSITGIIWTGADLIFTIWRFVVSANRMSTNPFKLLLHMWLVELLGEYYKVIYLISTNHNGPDWGIKTPLYKMFKWLFVWTSYGDPFSGLPQKVELSTSIIIEENPMEHPVQGCLRELKPLKLRLRSCIVVLDEESPGWCLIMKSTNASKKWKFDRLTAEVLYQVFEVMDDATFMIEGDSTAKVLHCIELDKFIRKTIEETRSGLIAHCRMAVNEDMKAFI</sequence>
<dbReference type="EMBL" id="CM026421">
    <property type="protein sequence ID" value="KAG0590497.1"/>
    <property type="molecule type" value="Genomic_DNA"/>
</dbReference>